<dbReference type="EC" id="2.7.7.65" evidence="2"/>
<dbReference type="OrthoDB" id="9812260at2"/>
<dbReference type="GO" id="GO:0000160">
    <property type="term" value="P:phosphorelay signal transduction system"/>
    <property type="evidence" value="ECO:0007669"/>
    <property type="project" value="InterPro"/>
</dbReference>
<evidence type="ECO:0000256" key="1">
    <source>
        <dbReference type="ARBA" id="ARBA00001946"/>
    </source>
</evidence>
<evidence type="ECO:0000256" key="2">
    <source>
        <dbReference type="ARBA" id="ARBA00012528"/>
    </source>
</evidence>
<dbReference type="CDD" id="cd01949">
    <property type="entry name" value="GGDEF"/>
    <property type="match status" value="1"/>
</dbReference>
<sequence>MLIEEYISTDKPERGKILLVDDQVVNIKILHQLLHQDYDIHMATDGLKAIEICEKIQPDIILLDIEMPNLNGFDVCAKLKQRAETRSIAVIFVTGHFDLEKEVQGFQLGAVDFIHKPINPVITQARIKNQFKLKRQSDLLRSIALLDGLTGVANRRKFEQHTPTTWQHCLRDKLPISIVMLDIDFFKRFNDCYGHSKGDECLRKVAQTINSRARRPYDLVARFGGEEFICVMPNTDFDGALFVTQQIVDSIIALKIPHEGSDVMKFVTISAGLASVIPSQNMELQALIESADKQLYRAKSQGRNRVEAININAMAAAPERIEG</sequence>
<organism evidence="7 8">
    <name type="scientific">Shewanella denitrificans (strain OS217 / ATCC BAA-1090 / DSM 15013)</name>
    <dbReference type="NCBI Taxonomy" id="318161"/>
    <lineage>
        <taxon>Bacteria</taxon>
        <taxon>Pseudomonadati</taxon>
        <taxon>Pseudomonadota</taxon>
        <taxon>Gammaproteobacteria</taxon>
        <taxon>Alteromonadales</taxon>
        <taxon>Shewanellaceae</taxon>
        <taxon>Shewanella</taxon>
    </lineage>
</organism>
<dbReference type="Gene3D" id="3.40.50.2300">
    <property type="match status" value="1"/>
</dbReference>
<dbReference type="AlphaFoldDB" id="Q12NK8"/>
<dbReference type="SUPFAM" id="SSF52172">
    <property type="entry name" value="CheY-like"/>
    <property type="match status" value="1"/>
</dbReference>
<feature type="domain" description="GGDEF" evidence="6">
    <location>
        <begin position="174"/>
        <end position="311"/>
    </location>
</feature>
<dbReference type="InterPro" id="IPR043128">
    <property type="entry name" value="Rev_trsase/Diguanyl_cyclase"/>
</dbReference>
<dbReference type="FunFam" id="3.30.70.270:FF:000001">
    <property type="entry name" value="Diguanylate cyclase domain protein"/>
    <property type="match status" value="1"/>
</dbReference>
<dbReference type="GO" id="GO:1902201">
    <property type="term" value="P:negative regulation of bacterial-type flagellum-dependent cell motility"/>
    <property type="evidence" value="ECO:0007669"/>
    <property type="project" value="TreeGrafter"/>
</dbReference>
<dbReference type="EMBL" id="CP000302">
    <property type="protein sequence ID" value="ABE54968.1"/>
    <property type="molecule type" value="Genomic_DNA"/>
</dbReference>
<dbReference type="STRING" id="318161.Sden_1684"/>
<dbReference type="InterPro" id="IPR011006">
    <property type="entry name" value="CheY-like_superfamily"/>
</dbReference>
<gene>
    <name evidence="7" type="ordered locus">Sden_1684</name>
</gene>
<dbReference type="PANTHER" id="PTHR45138">
    <property type="entry name" value="REGULATORY COMPONENTS OF SENSORY TRANSDUCTION SYSTEM"/>
    <property type="match status" value="1"/>
</dbReference>
<dbReference type="SUPFAM" id="SSF55073">
    <property type="entry name" value="Nucleotide cyclase"/>
    <property type="match status" value="1"/>
</dbReference>
<accession>Q12NK8</accession>
<dbReference type="Pfam" id="PF00990">
    <property type="entry name" value="GGDEF"/>
    <property type="match status" value="1"/>
</dbReference>
<dbReference type="GO" id="GO:0052621">
    <property type="term" value="F:diguanylate cyclase activity"/>
    <property type="evidence" value="ECO:0007669"/>
    <property type="project" value="UniProtKB-EC"/>
</dbReference>
<dbReference type="Pfam" id="PF00072">
    <property type="entry name" value="Response_reg"/>
    <property type="match status" value="1"/>
</dbReference>
<evidence type="ECO:0000256" key="3">
    <source>
        <dbReference type="ARBA" id="ARBA00034247"/>
    </source>
</evidence>
<dbReference type="HOGENOM" id="CLU_000445_11_28_6"/>
<dbReference type="eggNOG" id="COG3706">
    <property type="taxonomic scope" value="Bacteria"/>
</dbReference>
<comment type="cofactor">
    <cofactor evidence="1">
        <name>Mg(2+)</name>
        <dbReference type="ChEBI" id="CHEBI:18420"/>
    </cofactor>
</comment>
<dbReference type="PROSITE" id="PS50110">
    <property type="entry name" value="RESPONSE_REGULATORY"/>
    <property type="match status" value="1"/>
</dbReference>
<dbReference type="InterPro" id="IPR001789">
    <property type="entry name" value="Sig_transdc_resp-reg_receiver"/>
</dbReference>
<feature type="domain" description="Response regulatory" evidence="5">
    <location>
        <begin position="16"/>
        <end position="131"/>
    </location>
</feature>
<reference evidence="7 8" key="1">
    <citation type="submission" date="2006-03" db="EMBL/GenBank/DDBJ databases">
        <title>Complete sequence of Shewanella denitrificans OS217.</title>
        <authorList>
            <consortium name="US DOE Joint Genome Institute"/>
            <person name="Copeland A."/>
            <person name="Lucas S."/>
            <person name="Lapidus A."/>
            <person name="Barry K."/>
            <person name="Detter J.C."/>
            <person name="Glavina del Rio T."/>
            <person name="Hammon N."/>
            <person name="Israni S."/>
            <person name="Dalin E."/>
            <person name="Tice H."/>
            <person name="Pitluck S."/>
            <person name="Brettin T."/>
            <person name="Bruce D."/>
            <person name="Han C."/>
            <person name="Tapia R."/>
            <person name="Gilna P."/>
            <person name="Kiss H."/>
            <person name="Schmutz J."/>
            <person name="Larimer F."/>
            <person name="Land M."/>
            <person name="Hauser L."/>
            <person name="Kyrpides N."/>
            <person name="Lykidis A."/>
            <person name="Richardson P."/>
        </authorList>
    </citation>
    <scope>NUCLEOTIDE SEQUENCE [LARGE SCALE GENOMIC DNA]</scope>
    <source>
        <strain evidence="8">OS217 / ATCC BAA-1090 / DSM 15013</strain>
    </source>
</reference>
<protein>
    <recommendedName>
        <fullName evidence="2">diguanylate cyclase</fullName>
        <ecNumber evidence="2">2.7.7.65</ecNumber>
    </recommendedName>
</protein>
<dbReference type="KEGG" id="sdn:Sden_1684"/>
<dbReference type="RefSeq" id="WP_011496126.1">
    <property type="nucleotide sequence ID" value="NC_007954.1"/>
</dbReference>
<evidence type="ECO:0000313" key="8">
    <source>
        <dbReference type="Proteomes" id="UP000001982"/>
    </source>
</evidence>
<dbReference type="SMART" id="SM00267">
    <property type="entry name" value="GGDEF"/>
    <property type="match status" value="1"/>
</dbReference>
<name>Q12NK8_SHEDO</name>
<dbReference type="InterPro" id="IPR000160">
    <property type="entry name" value="GGDEF_dom"/>
</dbReference>
<evidence type="ECO:0000259" key="6">
    <source>
        <dbReference type="PROSITE" id="PS50887"/>
    </source>
</evidence>
<keyword evidence="8" id="KW-1185">Reference proteome</keyword>
<comment type="catalytic activity">
    <reaction evidence="3">
        <text>2 GTP = 3',3'-c-di-GMP + 2 diphosphate</text>
        <dbReference type="Rhea" id="RHEA:24898"/>
        <dbReference type="ChEBI" id="CHEBI:33019"/>
        <dbReference type="ChEBI" id="CHEBI:37565"/>
        <dbReference type="ChEBI" id="CHEBI:58805"/>
        <dbReference type="EC" id="2.7.7.65"/>
    </reaction>
</comment>
<dbReference type="InterPro" id="IPR050469">
    <property type="entry name" value="Diguanylate_Cyclase"/>
</dbReference>
<dbReference type="NCBIfam" id="TIGR00254">
    <property type="entry name" value="GGDEF"/>
    <property type="match status" value="1"/>
</dbReference>
<dbReference type="InterPro" id="IPR029787">
    <property type="entry name" value="Nucleotide_cyclase"/>
</dbReference>
<keyword evidence="4" id="KW-0597">Phosphoprotein</keyword>
<dbReference type="Proteomes" id="UP000001982">
    <property type="component" value="Chromosome"/>
</dbReference>
<evidence type="ECO:0000259" key="5">
    <source>
        <dbReference type="PROSITE" id="PS50110"/>
    </source>
</evidence>
<dbReference type="GO" id="GO:0005886">
    <property type="term" value="C:plasma membrane"/>
    <property type="evidence" value="ECO:0007669"/>
    <property type="project" value="TreeGrafter"/>
</dbReference>
<dbReference type="GO" id="GO:0043709">
    <property type="term" value="P:cell adhesion involved in single-species biofilm formation"/>
    <property type="evidence" value="ECO:0007669"/>
    <property type="project" value="TreeGrafter"/>
</dbReference>
<evidence type="ECO:0000313" key="7">
    <source>
        <dbReference type="EMBL" id="ABE54968.1"/>
    </source>
</evidence>
<dbReference type="SMART" id="SM00448">
    <property type="entry name" value="REC"/>
    <property type="match status" value="1"/>
</dbReference>
<feature type="modified residue" description="4-aspartylphosphate" evidence="4">
    <location>
        <position position="64"/>
    </location>
</feature>
<proteinExistence type="predicted"/>
<dbReference type="PROSITE" id="PS50887">
    <property type="entry name" value="GGDEF"/>
    <property type="match status" value="1"/>
</dbReference>
<evidence type="ECO:0000256" key="4">
    <source>
        <dbReference type="PROSITE-ProRule" id="PRU00169"/>
    </source>
</evidence>
<dbReference type="PANTHER" id="PTHR45138:SF9">
    <property type="entry name" value="DIGUANYLATE CYCLASE DGCM-RELATED"/>
    <property type="match status" value="1"/>
</dbReference>
<dbReference type="Gene3D" id="3.30.70.270">
    <property type="match status" value="1"/>
</dbReference>